<dbReference type="Gene3D" id="3.40.50.300">
    <property type="entry name" value="P-loop containing nucleotide triphosphate hydrolases"/>
    <property type="match status" value="1"/>
</dbReference>
<dbReference type="GO" id="GO:0005524">
    <property type="term" value="F:ATP binding"/>
    <property type="evidence" value="ECO:0007669"/>
    <property type="project" value="UniProtKB-KW"/>
</dbReference>
<evidence type="ECO:0000256" key="1">
    <source>
        <dbReference type="ARBA" id="ARBA00022741"/>
    </source>
</evidence>
<evidence type="ECO:0000313" key="5">
    <source>
        <dbReference type="Proteomes" id="UP000294508"/>
    </source>
</evidence>
<dbReference type="AlphaFoldDB" id="A0A4R2H8Z1"/>
<keyword evidence="5" id="KW-1185">Reference proteome</keyword>
<dbReference type="RefSeq" id="WP_132212328.1">
    <property type="nucleotide sequence ID" value="NZ_SLWN01000010.1"/>
</dbReference>
<dbReference type="SMART" id="SM00382">
    <property type="entry name" value="AAA"/>
    <property type="match status" value="1"/>
</dbReference>
<dbReference type="OrthoDB" id="9804819at2"/>
<feature type="domain" description="ABC transporter" evidence="3">
    <location>
        <begin position="27"/>
        <end position="258"/>
    </location>
</feature>
<dbReference type="InterPro" id="IPR027417">
    <property type="entry name" value="P-loop_NTPase"/>
</dbReference>
<dbReference type="PANTHER" id="PTHR43158:SF5">
    <property type="entry name" value="ABC TRANSPORTER, ATP-BINDING PROTEIN"/>
    <property type="match status" value="1"/>
</dbReference>
<organism evidence="4 5">
    <name type="scientific">Kribbella steppae</name>
    <dbReference type="NCBI Taxonomy" id="2512223"/>
    <lineage>
        <taxon>Bacteria</taxon>
        <taxon>Bacillati</taxon>
        <taxon>Actinomycetota</taxon>
        <taxon>Actinomycetes</taxon>
        <taxon>Propionibacteriales</taxon>
        <taxon>Kribbellaceae</taxon>
        <taxon>Kribbella</taxon>
    </lineage>
</organism>
<keyword evidence="1" id="KW-0547">Nucleotide-binding</keyword>
<dbReference type="Proteomes" id="UP000294508">
    <property type="component" value="Unassembled WGS sequence"/>
</dbReference>
<accession>A0A4R2H8Z1</accession>
<reference evidence="4 5" key="1">
    <citation type="journal article" date="2015" name="Stand. Genomic Sci.">
        <title>Genomic Encyclopedia of Bacterial and Archaeal Type Strains, Phase III: the genomes of soil and plant-associated and newly described type strains.</title>
        <authorList>
            <person name="Whitman W.B."/>
            <person name="Woyke T."/>
            <person name="Klenk H.P."/>
            <person name="Zhou Y."/>
            <person name="Lilburn T.G."/>
            <person name="Beck B.J."/>
            <person name="De Vos P."/>
            <person name="Vandamme P."/>
            <person name="Eisen J.A."/>
            <person name="Garrity G."/>
            <person name="Hugenholtz P."/>
            <person name="Kyrpides N.C."/>
        </authorList>
    </citation>
    <scope>NUCLEOTIDE SEQUENCE [LARGE SCALE GENOMIC DNA]</scope>
    <source>
        <strain evidence="4 5">VKM Ac-2572</strain>
    </source>
</reference>
<proteinExistence type="predicted"/>
<dbReference type="GO" id="GO:0016887">
    <property type="term" value="F:ATP hydrolysis activity"/>
    <property type="evidence" value="ECO:0007669"/>
    <property type="project" value="InterPro"/>
</dbReference>
<dbReference type="PANTHER" id="PTHR43158">
    <property type="entry name" value="SKFA PEPTIDE EXPORT ATP-BINDING PROTEIN SKFE"/>
    <property type="match status" value="1"/>
</dbReference>
<comment type="caution">
    <text evidence="4">The sequence shown here is derived from an EMBL/GenBank/DDBJ whole genome shotgun (WGS) entry which is preliminary data.</text>
</comment>
<dbReference type="EMBL" id="SLWN01000010">
    <property type="protein sequence ID" value="TCO22210.1"/>
    <property type="molecule type" value="Genomic_DNA"/>
</dbReference>
<dbReference type="PROSITE" id="PS50893">
    <property type="entry name" value="ABC_TRANSPORTER_2"/>
    <property type="match status" value="1"/>
</dbReference>
<evidence type="ECO:0000259" key="3">
    <source>
        <dbReference type="PROSITE" id="PS50893"/>
    </source>
</evidence>
<gene>
    <name evidence="4" type="ORF">EV652_110195</name>
</gene>
<dbReference type="Pfam" id="PF00005">
    <property type="entry name" value="ABC_tran"/>
    <property type="match status" value="1"/>
</dbReference>
<evidence type="ECO:0000313" key="4">
    <source>
        <dbReference type="EMBL" id="TCO22210.1"/>
    </source>
</evidence>
<dbReference type="SUPFAM" id="SSF52540">
    <property type="entry name" value="P-loop containing nucleoside triphosphate hydrolases"/>
    <property type="match status" value="1"/>
</dbReference>
<name>A0A4R2H8Z1_9ACTN</name>
<dbReference type="InterPro" id="IPR003439">
    <property type="entry name" value="ABC_transporter-like_ATP-bd"/>
</dbReference>
<keyword evidence="2 4" id="KW-0067">ATP-binding</keyword>
<sequence length="323" mass="34043">MTNRTLETTSAAADFVSAEETEPALAARTENLSVRFAGVPALDRLDLRLAPRKIHGLLGRNGSGKSTLAATLAGFRRPDEGRVLIEGGDLGTAVEPYENAVATSRICLIRESGDLIAAAPVKHALGLAASLRPNWDEDLAGELLDRFEVPTNKKVQKLSRGKKSALGVVLGLASRAPLTIFDETYLGMDVPSRNLFYDALLADYAEVPRTIVLSTHLVSEVSTVLEEVVILDNGRLVTQAPVDALRGRGASIVGPAAVVDDFTAGFTVLAEEKLGGTKSTTVLGDLDPALLAQATAAGLEIGPVGLQDLFVHLTATSSKGDRR</sequence>
<evidence type="ECO:0000256" key="2">
    <source>
        <dbReference type="ARBA" id="ARBA00022840"/>
    </source>
</evidence>
<protein>
    <submittedName>
        <fullName evidence="4">ABC-2 type transport system ATP-binding protein</fullName>
    </submittedName>
</protein>
<dbReference type="InterPro" id="IPR003593">
    <property type="entry name" value="AAA+_ATPase"/>
</dbReference>